<protein>
    <recommendedName>
        <fullName evidence="14">Phosphomannomutase/phosphoglucomutase</fullName>
    </recommendedName>
</protein>
<evidence type="ECO:0000256" key="3">
    <source>
        <dbReference type="ARBA" id="ARBA00022553"/>
    </source>
</evidence>
<keyword evidence="4 7" id="KW-0479">Metal-binding</keyword>
<dbReference type="GO" id="GO:0000287">
    <property type="term" value="F:magnesium ion binding"/>
    <property type="evidence" value="ECO:0007669"/>
    <property type="project" value="InterPro"/>
</dbReference>
<dbReference type="Proteomes" id="UP000177817">
    <property type="component" value="Unassembled WGS sequence"/>
</dbReference>
<dbReference type="Pfam" id="PF00408">
    <property type="entry name" value="PGM_PMM_IV"/>
    <property type="match status" value="1"/>
</dbReference>
<dbReference type="InterPro" id="IPR005841">
    <property type="entry name" value="Alpha-D-phosphohexomutase_SF"/>
</dbReference>
<name>A0A1G2BQW1_9BACT</name>
<dbReference type="Pfam" id="PF02879">
    <property type="entry name" value="PGM_PMM_II"/>
    <property type="match status" value="1"/>
</dbReference>
<feature type="domain" description="Alpha-D-phosphohexomutase alpha/beta/alpha" evidence="11">
    <location>
        <begin position="267"/>
        <end position="371"/>
    </location>
</feature>
<evidence type="ECO:0000259" key="10">
    <source>
        <dbReference type="Pfam" id="PF02879"/>
    </source>
</evidence>
<dbReference type="PRINTS" id="PR00509">
    <property type="entry name" value="PGMPMM"/>
</dbReference>
<dbReference type="InterPro" id="IPR016055">
    <property type="entry name" value="A-D-PHexomutase_a/b/a-I/II/III"/>
</dbReference>
<evidence type="ECO:0008006" key="14">
    <source>
        <dbReference type="Google" id="ProtNLM"/>
    </source>
</evidence>
<feature type="domain" description="Alpha-D-phosphohexomutase C-terminal" evidence="8">
    <location>
        <begin position="376"/>
        <end position="446"/>
    </location>
</feature>
<gene>
    <name evidence="12" type="ORF">A2677_00180</name>
</gene>
<dbReference type="InterPro" id="IPR005845">
    <property type="entry name" value="A-D-PHexomutase_a/b/a-II"/>
</dbReference>
<evidence type="ECO:0000259" key="8">
    <source>
        <dbReference type="Pfam" id="PF00408"/>
    </source>
</evidence>
<dbReference type="InterPro" id="IPR005844">
    <property type="entry name" value="A-D-PHexomutase_a/b/a-I"/>
</dbReference>
<evidence type="ECO:0000256" key="5">
    <source>
        <dbReference type="ARBA" id="ARBA00022842"/>
    </source>
</evidence>
<accession>A0A1G2BQW1</accession>
<organism evidence="12 13">
    <name type="scientific">Candidatus Komeilibacteria bacterium RIFCSPHIGHO2_01_FULL_52_14</name>
    <dbReference type="NCBI Taxonomy" id="1798549"/>
    <lineage>
        <taxon>Bacteria</taxon>
        <taxon>Candidatus Komeiliibacteriota</taxon>
    </lineage>
</organism>
<reference evidence="12 13" key="1">
    <citation type="journal article" date="2016" name="Nat. Commun.">
        <title>Thousands of microbial genomes shed light on interconnected biogeochemical processes in an aquifer system.</title>
        <authorList>
            <person name="Anantharaman K."/>
            <person name="Brown C.T."/>
            <person name="Hug L.A."/>
            <person name="Sharon I."/>
            <person name="Castelle C.J."/>
            <person name="Probst A.J."/>
            <person name="Thomas B.C."/>
            <person name="Singh A."/>
            <person name="Wilkins M.J."/>
            <person name="Karaoz U."/>
            <person name="Brodie E.L."/>
            <person name="Williams K.H."/>
            <person name="Hubbard S.S."/>
            <person name="Banfield J.F."/>
        </authorList>
    </citation>
    <scope>NUCLEOTIDE SEQUENCE [LARGE SCALE GENOMIC DNA]</scope>
</reference>
<dbReference type="Pfam" id="PF02878">
    <property type="entry name" value="PGM_PMM_I"/>
    <property type="match status" value="1"/>
</dbReference>
<dbReference type="SUPFAM" id="SSF53738">
    <property type="entry name" value="Phosphoglucomutase, first 3 domains"/>
    <property type="match status" value="3"/>
</dbReference>
<dbReference type="PANTHER" id="PTHR43771">
    <property type="entry name" value="PHOSPHOMANNOMUTASE"/>
    <property type="match status" value="1"/>
</dbReference>
<evidence type="ECO:0000256" key="7">
    <source>
        <dbReference type="RuleBase" id="RU004326"/>
    </source>
</evidence>
<evidence type="ECO:0000256" key="2">
    <source>
        <dbReference type="ARBA" id="ARBA00010231"/>
    </source>
</evidence>
<evidence type="ECO:0000259" key="11">
    <source>
        <dbReference type="Pfam" id="PF02880"/>
    </source>
</evidence>
<dbReference type="CDD" id="cd03089">
    <property type="entry name" value="PMM_PGM"/>
    <property type="match status" value="1"/>
</dbReference>
<dbReference type="SUPFAM" id="SSF55957">
    <property type="entry name" value="Phosphoglucomutase, C-terminal domain"/>
    <property type="match status" value="1"/>
</dbReference>
<comment type="similarity">
    <text evidence="2 7">Belongs to the phosphohexose mutase family.</text>
</comment>
<dbReference type="PROSITE" id="PS00710">
    <property type="entry name" value="PGM_PMM"/>
    <property type="match status" value="1"/>
</dbReference>
<comment type="caution">
    <text evidence="12">The sequence shown here is derived from an EMBL/GenBank/DDBJ whole genome shotgun (WGS) entry which is preliminary data.</text>
</comment>
<dbReference type="AlphaFoldDB" id="A0A1G2BQW1"/>
<dbReference type="InterPro" id="IPR005843">
    <property type="entry name" value="A-D-PHexomutase_C"/>
</dbReference>
<keyword evidence="5 7" id="KW-0460">Magnesium</keyword>
<dbReference type="EMBL" id="MHKK01000005">
    <property type="protein sequence ID" value="OGY90597.1"/>
    <property type="molecule type" value="Genomic_DNA"/>
</dbReference>
<dbReference type="InterPro" id="IPR036900">
    <property type="entry name" value="A-D-PHexomutase_C_sf"/>
</dbReference>
<evidence type="ECO:0000313" key="13">
    <source>
        <dbReference type="Proteomes" id="UP000177817"/>
    </source>
</evidence>
<proteinExistence type="inferred from homology"/>
<evidence type="ECO:0000256" key="1">
    <source>
        <dbReference type="ARBA" id="ARBA00001946"/>
    </source>
</evidence>
<evidence type="ECO:0000256" key="4">
    <source>
        <dbReference type="ARBA" id="ARBA00022723"/>
    </source>
</evidence>
<sequence length="454" mass="50984">MSIFKAYDIRGIYPSELNEETAYNVGRAYAQLMREENPGTKILKIVLAHDMRLSADTLTKEALRGLIEGGVDVVFVGLASTPTFYFAVAYYGYDGGFMVSASHNPKEYNGFKLVRRRAAPMGGETGIKTIEEMIAKKGFDTPPRTGKMTRKANVLRDQVAHDLKFGNIRKIKPFKVVVDAANAMGALYLDALFKKLPCELVKMNFDLDGSFPAHEADPLKEENMRDLEKRVAAEKADLGIATDGDGDRIFFVDNEGKSIEQAIIRGILAKIFLHERPGAKIGYDIRPGKITRDMIEQYGGTPIVTKVGHSLIKDQAIREGAYFAGESSGHFFLNMEHGCYEVPMIVTLKLMQEFSESGKTVAEYVRPLKKYFHSGEINSRVRDVAEVIEATANRYQDGKLDRLDGISVEYHDFWFNVRGSNTEPVIRLNLEARTKELMHKKRDEVLALIRSFSK</sequence>
<feature type="domain" description="Alpha-D-phosphohexomutase alpha/beta/alpha" evidence="9">
    <location>
        <begin position="3"/>
        <end position="138"/>
    </location>
</feature>
<dbReference type="InterPro" id="IPR005846">
    <property type="entry name" value="A-D-PHexomutase_a/b/a-III"/>
</dbReference>
<feature type="domain" description="Alpha-D-phosphohexomutase alpha/beta/alpha" evidence="10">
    <location>
        <begin position="157"/>
        <end position="256"/>
    </location>
</feature>
<dbReference type="Gene3D" id="3.40.120.10">
    <property type="entry name" value="Alpha-D-Glucose-1,6-Bisphosphate, subunit A, domain 3"/>
    <property type="match status" value="3"/>
</dbReference>
<dbReference type="Pfam" id="PF02880">
    <property type="entry name" value="PGM_PMM_III"/>
    <property type="match status" value="1"/>
</dbReference>
<evidence type="ECO:0000256" key="6">
    <source>
        <dbReference type="ARBA" id="ARBA00023235"/>
    </source>
</evidence>
<keyword evidence="6" id="KW-0413">Isomerase</keyword>
<dbReference type="PANTHER" id="PTHR43771:SF1">
    <property type="entry name" value="PHOSPHOMANNOMUTASE"/>
    <property type="match status" value="1"/>
</dbReference>
<dbReference type="GO" id="GO:0016868">
    <property type="term" value="F:intramolecular phosphotransferase activity"/>
    <property type="evidence" value="ECO:0007669"/>
    <property type="project" value="InterPro"/>
</dbReference>
<comment type="cofactor">
    <cofactor evidence="1">
        <name>Mg(2+)</name>
        <dbReference type="ChEBI" id="CHEBI:18420"/>
    </cofactor>
</comment>
<dbReference type="InterPro" id="IPR016066">
    <property type="entry name" value="A-D-PHexomutase_CS"/>
</dbReference>
<keyword evidence="3" id="KW-0597">Phosphoprotein</keyword>
<evidence type="ECO:0000259" key="9">
    <source>
        <dbReference type="Pfam" id="PF02878"/>
    </source>
</evidence>
<evidence type="ECO:0000313" key="12">
    <source>
        <dbReference type="EMBL" id="OGY90597.1"/>
    </source>
</evidence>
<dbReference type="Gene3D" id="3.30.310.50">
    <property type="entry name" value="Alpha-D-phosphohexomutase, C-terminal domain"/>
    <property type="match status" value="1"/>
</dbReference>
<dbReference type="GO" id="GO:0005975">
    <property type="term" value="P:carbohydrate metabolic process"/>
    <property type="evidence" value="ECO:0007669"/>
    <property type="project" value="InterPro"/>
</dbReference>